<reference evidence="1 2" key="1">
    <citation type="submission" date="2018-10" db="EMBL/GenBank/DDBJ databases">
        <title>Roseomonas sp. nov., isolated from feces of Tibetan antelopes in the Qinghai-Tibet plateau, China.</title>
        <authorList>
            <person name="Tian Z."/>
        </authorList>
    </citation>
    <scope>NUCLEOTIDE SEQUENCE [LARGE SCALE GENOMIC DNA]</scope>
    <source>
        <strain evidence="1 2">Z23</strain>
    </source>
</reference>
<dbReference type="Proteomes" id="UP000274097">
    <property type="component" value="Unassembled WGS sequence"/>
</dbReference>
<comment type="caution">
    <text evidence="1">The sequence shown here is derived from an EMBL/GenBank/DDBJ whole genome shotgun (WGS) entry which is preliminary data.</text>
</comment>
<gene>
    <name evidence="1" type="ORF">EBE87_00940</name>
</gene>
<name>A0ABX9VQU7_9PROT</name>
<dbReference type="EMBL" id="RFLX01000001">
    <property type="protein sequence ID" value="RMI27366.1"/>
    <property type="molecule type" value="Genomic_DNA"/>
</dbReference>
<dbReference type="InterPro" id="IPR024078">
    <property type="entry name" value="LmbE-like_dom_sf"/>
</dbReference>
<proteinExistence type="predicted"/>
<dbReference type="SUPFAM" id="SSF102588">
    <property type="entry name" value="LmbE-like"/>
    <property type="match status" value="1"/>
</dbReference>
<protein>
    <submittedName>
        <fullName evidence="1">PIG-L family deacetylase</fullName>
    </submittedName>
</protein>
<sequence>MTTAAEFFAQADALPFAPLEQVLAPGGLVVLAPHPDDESLGCGGLLAAAAQAGRAVAVVFVSDGGASHPRSRRYPRLALRRLREAEALAALAALGLPAAIARFLALPDAAVPGAGADFEAAVQAILDAARAVAAGTLLATWGQDPHCDHEATDAMAAEAARRQPGLRRLAYPVWGHRLPPGTPIQGGPPRGTRLDVSAHLPAKRRAIAAHRSQTTRLIDDDPEGFVLDAAMLARFDRPFEIFLESAA</sequence>
<dbReference type="PANTHER" id="PTHR12993">
    <property type="entry name" value="N-ACETYLGLUCOSAMINYL-PHOSPHATIDYLINOSITOL DE-N-ACETYLASE-RELATED"/>
    <property type="match status" value="1"/>
</dbReference>
<keyword evidence="2" id="KW-1185">Reference proteome</keyword>
<dbReference type="Gene3D" id="3.40.50.10320">
    <property type="entry name" value="LmbE-like"/>
    <property type="match status" value="1"/>
</dbReference>
<dbReference type="Pfam" id="PF02585">
    <property type="entry name" value="PIG-L"/>
    <property type="match status" value="1"/>
</dbReference>
<evidence type="ECO:0000313" key="2">
    <source>
        <dbReference type="Proteomes" id="UP000274097"/>
    </source>
</evidence>
<dbReference type="PANTHER" id="PTHR12993:SF29">
    <property type="entry name" value="BLR3841 PROTEIN"/>
    <property type="match status" value="1"/>
</dbReference>
<accession>A0ABX9VQU7</accession>
<evidence type="ECO:0000313" key="1">
    <source>
        <dbReference type="EMBL" id="RMI27366.1"/>
    </source>
</evidence>
<dbReference type="InterPro" id="IPR003737">
    <property type="entry name" value="GlcNAc_PI_deacetylase-related"/>
</dbReference>
<organism evidence="1 2">
    <name type="scientific">Teichococcus wenyumeiae</name>
    <dbReference type="NCBI Taxonomy" id="2478470"/>
    <lineage>
        <taxon>Bacteria</taxon>
        <taxon>Pseudomonadati</taxon>
        <taxon>Pseudomonadota</taxon>
        <taxon>Alphaproteobacteria</taxon>
        <taxon>Acetobacterales</taxon>
        <taxon>Roseomonadaceae</taxon>
        <taxon>Roseomonas</taxon>
    </lineage>
</organism>